<keyword evidence="5" id="KW-0808">Transferase</keyword>
<keyword evidence="9" id="KW-1185">Reference proteome</keyword>
<dbReference type="OrthoDB" id="2419at2759"/>
<keyword evidence="6" id="KW-0443">Lipid metabolism</keyword>
<dbReference type="SUPFAM" id="SSF53756">
    <property type="entry name" value="UDP-Glycosyltransferase/glycogen phosphorylase"/>
    <property type="match status" value="1"/>
</dbReference>
<keyword evidence="4" id="KW-0328">Glycosyltransferase</keyword>
<dbReference type="Proteomes" id="UP000677054">
    <property type="component" value="Unassembled WGS sequence"/>
</dbReference>
<name>A0A7R9AJC7_9CRUS</name>
<dbReference type="EMBL" id="LR912895">
    <property type="protein sequence ID" value="CAD7254852.1"/>
    <property type="molecule type" value="Genomic_DNA"/>
</dbReference>
<evidence type="ECO:0000256" key="6">
    <source>
        <dbReference type="ARBA" id="ARBA00023098"/>
    </source>
</evidence>
<dbReference type="GO" id="GO:0016020">
    <property type="term" value="C:membrane"/>
    <property type="evidence" value="ECO:0007669"/>
    <property type="project" value="GOC"/>
</dbReference>
<proteinExistence type="predicted"/>
<feature type="non-terminal residue" evidence="8">
    <location>
        <position position="257"/>
    </location>
</feature>
<keyword evidence="2" id="KW-0444">Lipid biosynthesis</keyword>
<comment type="catalytic activity">
    <reaction evidence="7">
        <text>a lipid X + a UDP-2-N,3-O-bis[(3R)-3-hydroxyacyl]-alpha-D-glucosamine = a lipid A disaccharide + UDP + H(+)</text>
        <dbReference type="Rhea" id="RHEA:67828"/>
        <dbReference type="ChEBI" id="CHEBI:15378"/>
        <dbReference type="ChEBI" id="CHEBI:58223"/>
        <dbReference type="ChEBI" id="CHEBI:137748"/>
        <dbReference type="ChEBI" id="CHEBI:176338"/>
        <dbReference type="ChEBI" id="CHEBI:176343"/>
        <dbReference type="EC" id="2.4.1.182"/>
    </reaction>
</comment>
<dbReference type="EC" id="2.4.1.182" evidence="1"/>
<reference evidence="8" key="1">
    <citation type="submission" date="2020-11" db="EMBL/GenBank/DDBJ databases">
        <authorList>
            <person name="Tran Van P."/>
        </authorList>
    </citation>
    <scope>NUCLEOTIDE SEQUENCE</scope>
</reference>
<dbReference type="GO" id="GO:0009245">
    <property type="term" value="P:lipid A biosynthetic process"/>
    <property type="evidence" value="ECO:0007669"/>
    <property type="project" value="UniProtKB-KW"/>
</dbReference>
<evidence type="ECO:0000256" key="1">
    <source>
        <dbReference type="ARBA" id="ARBA00012687"/>
    </source>
</evidence>
<evidence type="ECO:0000256" key="2">
    <source>
        <dbReference type="ARBA" id="ARBA00022516"/>
    </source>
</evidence>
<dbReference type="GO" id="GO:0008915">
    <property type="term" value="F:lipid-A-disaccharide synthase activity"/>
    <property type="evidence" value="ECO:0007669"/>
    <property type="project" value="UniProtKB-EC"/>
</dbReference>
<dbReference type="GO" id="GO:0005543">
    <property type="term" value="F:phospholipid binding"/>
    <property type="evidence" value="ECO:0007669"/>
    <property type="project" value="TreeGrafter"/>
</dbReference>
<dbReference type="PANTHER" id="PTHR30372:SF4">
    <property type="entry name" value="LIPID-A-DISACCHARIDE SYNTHASE, MITOCHONDRIAL-RELATED"/>
    <property type="match status" value="1"/>
</dbReference>
<gene>
    <name evidence="8" type="ORF">DSTB1V02_LOCUS14598</name>
</gene>
<protein>
    <recommendedName>
        <fullName evidence="1">lipid-A-disaccharide synthase</fullName>
        <ecNumber evidence="1">2.4.1.182</ecNumber>
    </recommendedName>
</protein>
<dbReference type="EMBL" id="CAJPEV010013377">
    <property type="protein sequence ID" value="CAG0906737.1"/>
    <property type="molecule type" value="Genomic_DNA"/>
</dbReference>
<dbReference type="InterPro" id="IPR003835">
    <property type="entry name" value="Glyco_trans_19"/>
</dbReference>
<evidence type="ECO:0000313" key="8">
    <source>
        <dbReference type="EMBL" id="CAD7254852.1"/>
    </source>
</evidence>
<keyword evidence="3" id="KW-0441">Lipid A biosynthesis</keyword>
<accession>A0A7R9AJC7</accession>
<dbReference type="AlphaFoldDB" id="A0A7R9AJC7"/>
<dbReference type="PANTHER" id="PTHR30372">
    <property type="entry name" value="LIPID-A-DISACCHARIDE SYNTHASE"/>
    <property type="match status" value="1"/>
</dbReference>
<feature type="non-terminal residue" evidence="8">
    <location>
        <position position="1"/>
    </location>
</feature>
<evidence type="ECO:0000256" key="7">
    <source>
        <dbReference type="ARBA" id="ARBA00048975"/>
    </source>
</evidence>
<evidence type="ECO:0000313" key="9">
    <source>
        <dbReference type="Proteomes" id="UP000677054"/>
    </source>
</evidence>
<dbReference type="Pfam" id="PF02684">
    <property type="entry name" value="LpxB"/>
    <property type="match status" value="2"/>
</dbReference>
<organism evidence="8">
    <name type="scientific">Darwinula stevensoni</name>
    <dbReference type="NCBI Taxonomy" id="69355"/>
    <lineage>
        <taxon>Eukaryota</taxon>
        <taxon>Metazoa</taxon>
        <taxon>Ecdysozoa</taxon>
        <taxon>Arthropoda</taxon>
        <taxon>Crustacea</taxon>
        <taxon>Oligostraca</taxon>
        <taxon>Ostracoda</taxon>
        <taxon>Podocopa</taxon>
        <taxon>Podocopida</taxon>
        <taxon>Darwinulocopina</taxon>
        <taxon>Darwinuloidea</taxon>
        <taxon>Darwinulidae</taxon>
        <taxon>Darwinula</taxon>
    </lineage>
</organism>
<evidence type="ECO:0000256" key="5">
    <source>
        <dbReference type="ARBA" id="ARBA00022679"/>
    </source>
</evidence>
<sequence>LPHKTSSCQNTTMLTCPPPLSTYIAACAGEASGDLIAAPILQSLKTLLPTPTPVWGVGGKRMQDSGMILAHSYHPLAVRGYVEVLSHIPSILKLRHSLLKDMDKHLPELFLVDTQAARQNIGLSAAQCQNPVIAILPGSRSSEIKYLGSVFFDTIRLLSARYPNCQFVIPVAHENLMPALQNLMDHHEFKEQIHLLCGHAGLAIAASDVVLVASGTATLETALYKKPMVIAYKVPWLTAQIMKRQGYLPYVGLPNIL</sequence>
<evidence type="ECO:0000256" key="4">
    <source>
        <dbReference type="ARBA" id="ARBA00022676"/>
    </source>
</evidence>
<evidence type="ECO:0000256" key="3">
    <source>
        <dbReference type="ARBA" id="ARBA00022556"/>
    </source>
</evidence>